<evidence type="ECO:0000256" key="2">
    <source>
        <dbReference type="SAM" id="MobiDB-lite"/>
    </source>
</evidence>
<evidence type="ECO:0000256" key="1">
    <source>
        <dbReference type="SAM" id="Coils"/>
    </source>
</evidence>
<reference evidence="3" key="1">
    <citation type="submission" date="2023-07" db="EMBL/GenBank/DDBJ databases">
        <title>A chromosome-level genome assembly of Lolium multiflorum.</title>
        <authorList>
            <person name="Chen Y."/>
            <person name="Copetti D."/>
            <person name="Kolliker R."/>
            <person name="Studer B."/>
        </authorList>
    </citation>
    <scope>NUCLEOTIDE SEQUENCE</scope>
    <source>
        <strain evidence="3">02402/16</strain>
        <tissue evidence="3">Leaf</tissue>
    </source>
</reference>
<feature type="compositionally biased region" description="Acidic residues" evidence="2">
    <location>
        <begin position="377"/>
        <end position="390"/>
    </location>
</feature>
<feature type="coiled-coil region" evidence="1">
    <location>
        <begin position="148"/>
        <end position="243"/>
    </location>
</feature>
<dbReference type="AlphaFoldDB" id="A0AAD8QCH5"/>
<dbReference type="EMBL" id="JAUUTY010000576">
    <property type="protein sequence ID" value="KAK1599875.1"/>
    <property type="molecule type" value="Genomic_DNA"/>
</dbReference>
<gene>
    <name evidence="3" type="ORF">QYE76_018564</name>
</gene>
<evidence type="ECO:0000313" key="3">
    <source>
        <dbReference type="EMBL" id="KAK1599875.1"/>
    </source>
</evidence>
<comment type="caution">
    <text evidence="3">The sequence shown here is derived from an EMBL/GenBank/DDBJ whole genome shotgun (WGS) entry which is preliminary data.</text>
</comment>
<evidence type="ECO:0000313" key="4">
    <source>
        <dbReference type="Proteomes" id="UP001231189"/>
    </source>
</evidence>
<keyword evidence="4" id="KW-1185">Reference proteome</keyword>
<protein>
    <submittedName>
        <fullName evidence="3">Uncharacterized protein</fullName>
    </submittedName>
</protein>
<proteinExistence type="predicted"/>
<sequence length="443" mass="48812">MAAPTSSNALTLHTSRATASIGDTIALQASQITEKSQSDESLGSLEKSKLTEVTSKMTEVTSGLGKDSQSIIDPRGLRRMNQQLARLKRCMRETDTAWFDVDKNITAVLESWKKLFEDLLWEHRELPNAHKSLQVAYQQSQGENDTLSSQHQAELQRQREETARLKEELIQLKLQHTTELKHVVDAGKSELDHARKELEELHAREIKEVQDQLQGELQAEKDLRDLEKKRNDALQEVQNTQAKIIADLENFPESQAQALEAVAKTWHGDPAFDADVWTIGDHLTALATRVSYMGKLGKHLPDAAIRTFANLWPGEKVPDCIEVIASRLMESGVRLTEWRRSAARSGADTALKRNARSGLTRSLTTLQSAKFIPAPPEVEDEESEDGESDSEGGHAGDSEEAVDEDIVIEDPLAKPAGATPQYSASKSQAPGGSMSGNPDAGLS</sequence>
<feature type="compositionally biased region" description="Polar residues" evidence="2">
    <location>
        <begin position="420"/>
        <end position="430"/>
    </location>
</feature>
<keyword evidence="1" id="KW-0175">Coiled coil</keyword>
<accession>A0AAD8QCH5</accession>
<name>A0AAD8QCH5_LOLMU</name>
<dbReference type="Proteomes" id="UP001231189">
    <property type="component" value="Unassembled WGS sequence"/>
</dbReference>
<feature type="region of interest" description="Disordered" evidence="2">
    <location>
        <begin position="366"/>
        <end position="443"/>
    </location>
</feature>
<organism evidence="3 4">
    <name type="scientific">Lolium multiflorum</name>
    <name type="common">Italian ryegrass</name>
    <name type="synonym">Lolium perenne subsp. multiflorum</name>
    <dbReference type="NCBI Taxonomy" id="4521"/>
    <lineage>
        <taxon>Eukaryota</taxon>
        <taxon>Viridiplantae</taxon>
        <taxon>Streptophyta</taxon>
        <taxon>Embryophyta</taxon>
        <taxon>Tracheophyta</taxon>
        <taxon>Spermatophyta</taxon>
        <taxon>Magnoliopsida</taxon>
        <taxon>Liliopsida</taxon>
        <taxon>Poales</taxon>
        <taxon>Poaceae</taxon>
        <taxon>BOP clade</taxon>
        <taxon>Pooideae</taxon>
        <taxon>Poodae</taxon>
        <taxon>Poeae</taxon>
        <taxon>Poeae Chloroplast Group 2 (Poeae type)</taxon>
        <taxon>Loliodinae</taxon>
        <taxon>Loliinae</taxon>
        <taxon>Lolium</taxon>
    </lineage>
</organism>
<feature type="compositionally biased region" description="Acidic residues" evidence="2">
    <location>
        <begin position="398"/>
        <end position="408"/>
    </location>
</feature>